<proteinExistence type="predicted"/>
<dbReference type="AlphaFoldDB" id="A0A165AYD7"/>
<dbReference type="EMBL" id="KV427707">
    <property type="protein sequence ID" value="KZS99892.1"/>
    <property type="molecule type" value="Genomic_DNA"/>
</dbReference>
<dbReference type="Proteomes" id="UP000076871">
    <property type="component" value="Unassembled WGS sequence"/>
</dbReference>
<dbReference type="Gene3D" id="1.10.443.20">
    <property type="entry name" value="Centromere DNA-binding protein complex CBF3 subunit, domain 2"/>
    <property type="match status" value="1"/>
</dbReference>
<name>A0A165AYD7_9APHY</name>
<protein>
    <recommendedName>
        <fullName evidence="1">Ndc10 domain-containing protein</fullName>
    </recommendedName>
</protein>
<dbReference type="InterPro" id="IPR031872">
    <property type="entry name" value="NDC10_II"/>
</dbReference>
<dbReference type="OrthoDB" id="2803008at2759"/>
<dbReference type="GO" id="GO:0003677">
    <property type="term" value="F:DNA binding"/>
    <property type="evidence" value="ECO:0007669"/>
    <property type="project" value="InterPro"/>
</dbReference>
<dbReference type="InParanoid" id="A0A165AYD7"/>
<evidence type="ECO:0000313" key="2">
    <source>
        <dbReference type="EMBL" id="KZS99892.1"/>
    </source>
</evidence>
<dbReference type="Pfam" id="PF16787">
    <property type="entry name" value="NDC10_II"/>
    <property type="match status" value="1"/>
</dbReference>
<gene>
    <name evidence="2" type="ORF">LAESUDRAFT_667384</name>
</gene>
<accession>A0A165AYD7</accession>
<feature type="domain" description="Ndc10" evidence="1">
    <location>
        <begin position="138"/>
        <end position="382"/>
    </location>
</feature>
<dbReference type="InterPro" id="IPR038279">
    <property type="entry name" value="Ndc10_dom2_sf"/>
</dbReference>
<organism evidence="2 3">
    <name type="scientific">Laetiporus sulphureus 93-53</name>
    <dbReference type="NCBI Taxonomy" id="1314785"/>
    <lineage>
        <taxon>Eukaryota</taxon>
        <taxon>Fungi</taxon>
        <taxon>Dikarya</taxon>
        <taxon>Basidiomycota</taxon>
        <taxon>Agaricomycotina</taxon>
        <taxon>Agaricomycetes</taxon>
        <taxon>Polyporales</taxon>
        <taxon>Laetiporus</taxon>
    </lineage>
</organism>
<dbReference type="GeneID" id="63822328"/>
<evidence type="ECO:0000259" key="1">
    <source>
        <dbReference type="Pfam" id="PF16787"/>
    </source>
</evidence>
<reference evidence="2 3" key="1">
    <citation type="journal article" date="2016" name="Mol. Biol. Evol.">
        <title>Comparative Genomics of Early-Diverging Mushroom-Forming Fungi Provides Insights into the Origins of Lignocellulose Decay Capabilities.</title>
        <authorList>
            <person name="Nagy L.G."/>
            <person name="Riley R."/>
            <person name="Tritt A."/>
            <person name="Adam C."/>
            <person name="Daum C."/>
            <person name="Floudas D."/>
            <person name="Sun H."/>
            <person name="Yadav J.S."/>
            <person name="Pangilinan J."/>
            <person name="Larsson K.H."/>
            <person name="Matsuura K."/>
            <person name="Barry K."/>
            <person name="Labutti K."/>
            <person name="Kuo R."/>
            <person name="Ohm R.A."/>
            <person name="Bhattacharya S.S."/>
            <person name="Shirouzu T."/>
            <person name="Yoshinaga Y."/>
            <person name="Martin F.M."/>
            <person name="Grigoriev I.V."/>
            <person name="Hibbett D.S."/>
        </authorList>
    </citation>
    <scope>NUCLEOTIDE SEQUENCE [LARGE SCALE GENOMIC DNA]</scope>
    <source>
        <strain evidence="2 3">93-53</strain>
    </source>
</reference>
<dbReference type="RefSeq" id="XP_040757633.1">
    <property type="nucleotide sequence ID" value="XM_040905298.1"/>
</dbReference>
<dbReference type="STRING" id="1314785.A0A165AYD7"/>
<keyword evidence="3" id="KW-1185">Reference proteome</keyword>
<sequence length="446" mass="50559">RKSGRVTEGSVLRLWKQWANQALTEGIISDAIIDSNHLIAYLKYAATCKLLTSQGCEREGNQRLSALDPHSAEDFDVMSNTILDSQILPHHFEEVKKSIFMGLNQLPSIIKAHFSWTWQCTMLNRGDELINLLICCIQPHQIYISDYTTADGRRSGLGRFEPDYNFVLPHRDPLHCSIGALAILLHYIFDREKILEQVGGWNWSRASTWQKVQSYLSFQVPLLFGRKVGELCSADAMQKMYKMFLLPTSIKSAKKMHLARRTLPGIMEDMGVNMDEIDGVGHWTGNTRREAVTALAGFYVGEQYDVPWVTVDVPQDLQSQIFPFVEEALISMDAHEKINHGTVNFLELLQQLRPFFWRAMGAIHEAFPESVLFKRMEVLQSEQARHFLTSWPAACQVKDAGAQDAMDTAVTFSESAMQSVFMSISISSRQIESALREHSQQLGIIA</sequence>
<feature type="non-terminal residue" evidence="2">
    <location>
        <position position="1"/>
    </location>
</feature>
<evidence type="ECO:0000313" key="3">
    <source>
        <dbReference type="Proteomes" id="UP000076871"/>
    </source>
</evidence>